<dbReference type="Proteomes" id="UP000747399">
    <property type="component" value="Unassembled WGS sequence"/>
</dbReference>
<feature type="chain" id="PRO_5035224775" description="Apple domain-containing protein" evidence="2">
    <location>
        <begin position="31"/>
        <end position="323"/>
    </location>
</feature>
<sequence length="323" mass="34982">MLTWFSMMPVRTFCATLLVVLFAFTNCAHSLHVDFYKNHAEAAAAKAARSQLHARGRRLSQGPNDTICYLGCLVAPIGDPSAAPLPRLLLQTDAPMKLQDCHRAAVQAGVTFFAVAHIRYCYGGDTEVEGWAYNDSCTPDCLLGRNSTNTCTTPDAFSFSMGICLRLDVPCAPDVGPQQPQRPNSPALPPPPPSPPSPPPSPQPPPPFPPPPPSPLRPPASPRAPEEAPDPPAEDVSSPPPPPLPPAEFECRDNTSLAGVDIAKFRLSRQSSTEDNIATCHSYCVSMPGCKGYFFKTTLYCFIMKEVTDYKRFSTSIIACRLL</sequence>
<name>A0A8J4BQL1_9CHLO</name>
<evidence type="ECO:0000313" key="3">
    <source>
        <dbReference type="EMBL" id="GIL63520.1"/>
    </source>
</evidence>
<keyword evidence="2" id="KW-0732">Signal</keyword>
<dbReference type="EMBL" id="BNCO01000058">
    <property type="protein sequence ID" value="GIL63520.1"/>
    <property type="molecule type" value="Genomic_DNA"/>
</dbReference>
<gene>
    <name evidence="3" type="ORF">Vafri_17548</name>
</gene>
<accession>A0A8J4BQL1</accession>
<dbReference type="PRINTS" id="PR01217">
    <property type="entry name" value="PRICHEXTENSN"/>
</dbReference>
<protein>
    <recommendedName>
        <fullName evidence="5">Apple domain-containing protein</fullName>
    </recommendedName>
</protein>
<feature type="signal peptide" evidence="2">
    <location>
        <begin position="1"/>
        <end position="30"/>
    </location>
</feature>
<feature type="region of interest" description="Disordered" evidence="1">
    <location>
        <begin position="174"/>
        <end position="247"/>
    </location>
</feature>
<evidence type="ECO:0000256" key="2">
    <source>
        <dbReference type="SAM" id="SignalP"/>
    </source>
</evidence>
<organism evidence="3 4">
    <name type="scientific">Volvox africanus</name>
    <dbReference type="NCBI Taxonomy" id="51714"/>
    <lineage>
        <taxon>Eukaryota</taxon>
        <taxon>Viridiplantae</taxon>
        <taxon>Chlorophyta</taxon>
        <taxon>core chlorophytes</taxon>
        <taxon>Chlorophyceae</taxon>
        <taxon>CS clade</taxon>
        <taxon>Chlamydomonadales</taxon>
        <taxon>Volvocaceae</taxon>
        <taxon>Volvox</taxon>
    </lineage>
</organism>
<evidence type="ECO:0000256" key="1">
    <source>
        <dbReference type="SAM" id="MobiDB-lite"/>
    </source>
</evidence>
<keyword evidence="4" id="KW-1185">Reference proteome</keyword>
<evidence type="ECO:0008006" key="5">
    <source>
        <dbReference type="Google" id="ProtNLM"/>
    </source>
</evidence>
<evidence type="ECO:0000313" key="4">
    <source>
        <dbReference type="Proteomes" id="UP000747399"/>
    </source>
</evidence>
<feature type="compositionally biased region" description="Pro residues" evidence="1">
    <location>
        <begin position="186"/>
        <end position="222"/>
    </location>
</feature>
<dbReference type="AlphaFoldDB" id="A0A8J4BQL1"/>
<comment type="caution">
    <text evidence="3">The sequence shown here is derived from an EMBL/GenBank/DDBJ whole genome shotgun (WGS) entry which is preliminary data.</text>
</comment>
<proteinExistence type="predicted"/>
<reference evidence="3" key="1">
    <citation type="journal article" date="2021" name="Proc. Natl. Acad. Sci. U.S.A.">
        <title>Three genomes in the algal genus Volvox reveal the fate of a haploid sex-determining region after a transition to homothallism.</title>
        <authorList>
            <person name="Yamamoto K."/>
            <person name="Hamaji T."/>
            <person name="Kawai-Toyooka H."/>
            <person name="Matsuzaki R."/>
            <person name="Takahashi F."/>
            <person name="Nishimura Y."/>
            <person name="Kawachi M."/>
            <person name="Noguchi H."/>
            <person name="Minakuchi Y."/>
            <person name="Umen J.G."/>
            <person name="Toyoda A."/>
            <person name="Nozaki H."/>
        </authorList>
    </citation>
    <scope>NUCLEOTIDE SEQUENCE</scope>
    <source>
        <strain evidence="3">NIES-3780</strain>
    </source>
</reference>